<name>A0A2I0AH89_9ASPA</name>
<sequence length="163" mass="17661">MLPATATAVLKDATCDGYYSVATVAGCFRDEQSKLSEKVSATISTVVDTICDDGICDSVSDGCAPSPNMFCDGFNKWSIADDFAATIAKLEGVAGLVEAHFHSSILLLDQEYFKNLSQILYFSHLADPAPPSEIQMPRFPLPVSGNELQIFRCPTRRSRTLEG</sequence>
<proteinExistence type="predicted"/>
<evidence type="ECO:0000313" key="1">
    <source>
        <dbReference type="EMBL" id="PKA54898.1"/>
    </source>
</evidence>
<reference evidence="1 2" key="1">
    <citation type="journal article" date="2017" name="Nature">
        <title>The Apostasia genome and the evolution of orchids.</title>
        <authorList>
            <person name="Zhang G.Q."/>
            <person name="Liu K.W."/>
            <person name="Li Z."/>
            <person name="Lohaus R."/>
            <person name="Hsiao Y.Y."/>
            <person name="Niu S.C."/>
            <person name="Wang J.Y."/>
            <person name="Lin Y.C."/>
            <person name="Xu Q."/>
            <person name="Chen L.J."/>
            <person name="Yoshida K."/>
            <person name="Fujiwara S."/>
            <person name="Wang Z.W."/>
            <person name="Zhang Y.Q."/>
            <person name="Mitsuda N."/>
            <person name="Wang M."/>
            <person name="Liu G.H."/>
            <person name="Pecoraro L."/>
            <person name="Huang H.X."/>
            <person name="Xiao X.J."/>
            <person name="Lin M."/>
            <person name="Wu X.Y."/>
            <person name="Wu W.L."/>
            <person name="Chen Y.Y."/>
            <person name="Chang S.B."/>
            <person name="Sakamoto S."/>
            <person name="Ohme-Takagi M."/>
            <person name="Yagi M."/>
            <person name="Zeng S.J."/>
            <person name="Shen C.Y."/>
            <person name="Yeh C.M."/>
            <person name="Luo Y.B."/>
            <person name="Tsai W.C."/>
            <person name="Van de Peer Y."/>
            <person name="Liu Z.J."/>
        </authorList>
    </citation>
    <scope>NUCLEOTIDE SEQUENCE [LARGE SCALE GENOMIC DNA]</scope>
    <source>
        <strain evidence="2">cv. Shenzhen</strain>
        <tissue evidence="1">Stem</tissue>
    </source>
</reference>
<accession>A0A2I0AH89</accession>
<dbReference type="AlphaFoldDB" id="A0A2I0AH89"/>
<gene>
    <name evidence="1" type="ORF">AXF42_Ash000733</name>
</gene>
<organism evidence="1 2">
    <name type="scientific">Apostasia shenzhenica</name>
    <dbReference type="NCBI Taxonomy" id="1088818"/>
    <lineage>
        <taxon>Eukaryota</taxon>
        <taxon>Viridiplantae</taxon>
        <taxon>Streptophyta</taxon>
        <taxon>Embryophyta</taxon>
        <taxon>Tracheophyta</taxon>
        <taxon>Spermatophyta</taxon>
        <taxon>Magnoliopsida</taxon>
        <taxon>Liliopsida</taxon>
        <taxon>Asparagales</taxon>
        <taxon>Orchidaceae</taxon>
        <taxon>Apostasioideae</taxon>
        <taxon>Apostasia</taxon>
    </lineage>
</organism>
<dbReference type="EMBL" id="KZ451982">
    <property type="protein sequence ID" value="PKA54898.1"/>
    <property type="molecule type" value="Genomic_DNA"/>
</dbReference>
<keyword evidence="2" id="KW-1185">Reference proteome</keyword>
<evidence type="ECO:0000313" key="2">
    <source>
        <dbReference type="Proteomes" id="UP000236161"/>
    </source>
</evidence>
<protein>
    <submittedName>
        <fullName evidence="1">Uncharacterized protein</fullName>
    </submittedName>
</protein>
<dbReference type="Proteomes" id="UP000236161">
    <property type="component" value="Unassembled WGS sequence"/>
</dbReference>